<dbReference type="Proteomes" id="UP001497457">
    <property type="component" value="Chromosome 7b"/>
</dbReference>
<name>A0ABC9FRE8_9POAL</name>
<gene>
    <name evidence="2" type="ORF">URODEC1_LOCUS108289</name>
</gene>
<protein>
    <recommendedName>
        <fullName evidence="4">Myb-like domain-containing protein</fullName>
    </recommendedName>
</protein>
<feature type="region of interest" description="Disordered" evidence="1">
    <location>
        <begin position="119"/>
        <end position="146"/>
    </location>
</feature>
<reference evidence="2 3" key="2">
    <citation type="submission" date="2024-10" db="EMBL/GenBank/DDBJ databases">
        <authorList>
            <person name="Ryan C."/>
        </authorList>
    </citation>
    <scope>NUCLEOTIDE SEQUENCE [LARGE SCALE GENOMIC DNA]</scope>
</reference>
<sequence>MDHMHGFNLSNSSPSQQPNTSSQSTPRHPPSQFTTNFPSQFSQQFQPQFPPNFNPFNPYGFQPPFNHFNIGGPYEGSYNLSPNRGFGRGAAVEGVRSSSPVESMPFFFAAGSSSPASPMSAAPRTNVDFSNQDWSDNSDAEEKKGGRMNWTEEENLKLISSWLHHSKDSIKGNSQRGENFWKNIVAEFNSNVTQVKAAAMAKAAEATERRANVDLLNKYLEMTAVDTTGFNDVQLQRHEIALNFLQRKLSDEK</sequence>
<evidence type="ECO:0000256" key="1">
    <source>
        <dbReference type="SAM" id="MobiDB-lite"/>
    </source>
</evidence>
<dbReference type="PANTHER" id="PTHR45224">
    <property type="entry name" value="OS01G0527900 PROTEIN-RELATED"/>
    <property type="match status" value="1"/>
</dbReference>
<keyword evidence="3" id="KW-1185">Reference proteome</keyword>
<accession>A0ABC9FRE8</accession>
<evidence type="ECO:0000313" key="2">
    <source>
        <dbReference type="EMBL" id="CAL5080830.1"/>
    </source>
</evidence>
<evidence type="ECO:0008006" key="4">
    <source>
        <dbReference type="Google" id="ProtNLM"/>
    </source>
</evidence>
<reference evidence="3" key="1">
    <citation type="submission" date="2024-06" db="EMBL/GenBank/DDBJ databases">
        <authorList>
            <person name="Ryan C."/>
        </authorList>
    </citation>
    <scope>NUCLEOTIDE SEQUENCE [LARGE SCALE GENOMIC DNA]</scope>
</reference>
<feature type="compositionally biased region" description="Low complexity" evidence="1">
    <location>
        <begin position="10"/>
        <end position="47"/>
    </location>
</feature>
<dbReference type="EMBL" id="OZ075117">
    <property type="protein sequence ID" value="CAL5080830.1"/>
    <property type="molecule type" value="Genomic_DNA"/>
</dbReference>
<dbReference type="AlphaFoldDB" id="A0ABC9FRE8"/>
<proteinExistence type="predicted"/>
<evidence type="ECO:0000313" key="3">
    <source>
        <dbReference type="Proteomes" id="UP001497457"/>
    </source>
</evidence>
<dbReference type="PANTHER" id="PTHR45224:SF16">
    <property type="entry name" value="OS01G0527900 PROTEIN"/>
    <property type="match status" value="1"/>
</dbReference>
<feature type="compositionally biased region" description="Polar residues" evidence="1">
    <location>
        <begin position="127"/>
        <end position="137"/>
    </location>
</feature>
<organism evidence="2 3">
    <name type="scientific">Urochloa decumbens</name>
    <dbReference type="NCBI Taxonomy" id="240449"/>
    <lineage>
        <taxon>Eukaryota</taxon>
        <taxon>Viridiplantae</taxon>
        <taxon>Streptophyta</taxon>
        <taxon>Embryophyta</taxon>
        <taxon>Tracheophyta</taxon>
        <taxon>Spermatophyta</taxon>
        <taxon>Magnoliopsida</taxon>
        <taxon>Liliopsida</taxon>
        <taxon>Poales</taxon>
        <taxon>Poaceae</taxon>
        <taxon>PACMAD clade</taxon>
        <taxon>Panicoideae</taxon>
        <taxon>Panicodae</taxon>
        <taxon>Paniceae</taxon>
        <taxon>Melinidinae</taxon>
        <taxon>Urochloa</taxon>
    </lineage>
</organism>
<feature type="region of interest" description="Disordered" evidence="1">
    <location>
        <begin position="1"/>
        <end position="57"/>
    </location>
</feature>